<dbReference type="InterPro" id="IPR022385">
    <property type="entry name" value="Rhs_assc_core"/>
</dbReference>
<dbReference type="InterPro" id="IPR031325">
    <property type="entry name" value="RHS_repeat"/>
</dbReference>
<keyword evidence="7" id="KW-1185">Reference proteome</keyword>
<dbReference type="PANTHER" id="PTHR32305:SF15">
    <property type="entry name" value="PROTEIN RHSA-RELATED"/>
    <property type="match status" value="1"/>
</dbReference>
<evidence type="ECO:0000259" key="4">
    <source>
        <dbReference type="Pfam" id="PF20148"/>
    </source>
</evidence>
<dbReference type="Pfam" id="PF05593">
    <property type="entry name" value="RHS_repeat"/>
    <property type="match status" value="4"/>
</dbReference>
<dbReference type="Pfam" id="PF25023">
    <property type="entry name" value="TEN_YD-shell"/>
    <property type="match status" value="3"/>
</dbReference>
<feature type="domain" description="Teneurin-like YD-shell" evidence="5">
    <location>
        <begin position="552"/>
        <end position="819"/>
    </location>
</feature>
<gene>
    <name evidence="6" type="ORF">BON30_28805</name>
</gene>
<dbReference type="Proteomes" id="UP000182229">
    <property type="component" value="Unassembled WGS sequence"/>
</dbReference>
<dbReference type="Pfam" id="PF13503">
    <property type="entry name" value="DUF4123"/>
    <property type="match status" value="1"/>
</dbReference>
<dbReference type="RefSeq" id="WP_071901638.1">
    <property type="nucleotide sequence ID" value="NZ_MPIN01000008.1"/>
</dbReference>
<organism evidence="6 7">
    <name type="scientific">Cystobacter ferrugineus</name>
    <dbReference type="NCBI Taxonomy" id="83449"/>
    <lineage>
        <taxon>Bacteria</taxon>
        <taxon>Pseudomonadati</taxon>
        <taxon>Myxococcota</taxon>
        <taxon>Myxococcia</taxon>
        <taxon>Myxococcales</taxon>
        <taxon>Cystobacterineae</taxon>
        <taxon>Archangiaceae</taxon>
        <taxon>Cystobacter</taxon>
    </lineage>
</organism>
<dbReference type="PANTHER" id="PTHR32305">
    <property type="match status" value="1"/>
</dbReference>
<evidence type="ECO:0000313" key="6">
    <source>
        <dbReference type="EMBL" id="OJH37302.1"/>
    </source>
</evidence>
<dbReference type="InterPro" id="IPR025391">
    <property type="entry name" value="DUF4123"/>
</dbReference>
<comment type="caution">
    <text evidence="6">The sequence shown here is derived from an EMBL/GenBank/DDBJ whole genome shotgun (WGS) entry which is preliminary data.</text>
</comment>
<evidence type="ECO:0000256" key="1">
    <source>
        <dbReference type="ARBA" id="ARBA00022737"/>
    </source>
</evidence>
<protein>
    <submittedName>
        <fullName evidence="6">Uncharacterized protein</fullName>
    </submittedName>
</protein>
<feature type="domain" description="Teneurin-like YD-shell" evidence="5">
    <location>
        <begin position="1683"/>
        <end position="1994"/>
    </location>
</feature>
<feature type="domain" description="DUF6531" evidence="4">
    <location>
        <begin position="990"/>
        <end position="1062"/>
    </location>
</feature>
<evidence type="ECO:0000256" key="2">
    <source>
        <dbReference type="SAM" id="Phobius"/>
    </source>
</evidence>
<dbReference type="STRING" id="83449.BON30_28805"/>
<dbReference type="PRINTS" id="PR00394">
    <property type="entry name" value="RHSPROTEIN"/>
</dbReference>
<dbReference type="EMBL" id="MPIN01000008">
    <property type="protein sequence ID" value="OJH37302.1"/>
    <property type="molecule type" value="Genomic_DNA"/>
</dbReference>
<reference evidence="7" key="1">
    <citation type="submission" date="2016-11" db="EMBL/GenBank/DDBJ databases">
        <authorList>
            <person name="Shukria A."/>
            <person name="Stevens D.C."/>
        </authorList>
    </citation>
    <scope>NUCLEOTIDE SEQUENCE [LARGE SCALE GENOMIC DNA]</scope>
    <source>
        <strain evidence="7">Cbfe23</strain>
    </source>
</reference>
<dbReference type="Gene3D" id="2.180.10.10">
    <property type="entry name" value="RHS repeat-associated core"/>
    <property type="match status" value="6"/>
</dbReference>
<keyword evidence="2" id="KW-0812">Transmembrane</keyword>
<accession>A0A1L9B4X3</accession>
<keyword evidence="1" id="KW-0677">Repeat</keyword>
<evidence type="ECO:0000259" key="5">
    <source>
        <dbReference type="Pfam" id="PF25023"/>
    </source>
</evidence>
<keyword evidence="2" id="KW-0472">Membrane</keyword>
<dbReference type="InterPro" id="IPR056823">
    <property type="entry name" value="TEN-like_YD-shell"/>
</dbReference>
<dbReference type="InterPro" id="IPR006530">
    <property type="entry name" value="YD"/>
</dbReference>
<feature type="transmembrane region" description="Helical" evidence="2">
    <location>
        <begin position="843"/>
        <end position="864"/>
    </location>
</feature>
<dbReference type="InterPro" id="IPR045351">
    <property type="entry name" value="DUF6531"/>
</dbReference>
<feature type="transmembrane region" description="Helical" evidence="2">
    <location>
        <begin position="876"/>
        <end position="896"/>
    </location>
</feature>
<proteinExistence type="predicted"/>
<dbReference type="Pfam" id="PF20148">
    <property type="entry name" value="DUF6531"/>
    <property type="match status" value="1"/>
</dbReference>
<name>A0A1L9B4X3_9BACT</name>
<evidence type="ECO:0000313" key="7">
    <source>
        <dbReference type="Proteomes" id="UP000182229"/>
    </source>
</evidence>
<feature type="domain" description="DUF4123" evidence="3">
    <location>
        <begin position="20"/>
        <end position="135"/>
    </location>
</feature>
<feature type="domain" description="Teneurin-like YD-shell" evidence="5">
    <location>
        <begin position="273"/>
        <end position="439"/>
    </location>
</feature>
<reference evidence="6 7" key="2">
    <citation type="submission" date="2016-12" db="EMBL/GenBank/DDBJ databases">
        <title>Draft Genome Sequence of Cystobacter ferrugineus Strain Cbfe23.</title>
        <authorList>
            <person name="Akbar S."/>
            <person name="Dowd S.E."/>
            <person name="Stevens D.C."/>
        </authorList>
    </citation>
    <scope>NUCLEOTIDE SEQUENCE [LARGE SCALE GENOMIC DNA]</scope>
    <source>
        <strain evidence="6 7">Cbfe23</strain>
    </source>
</reference>
<keyword evidence="2" id="KW-1133">Transmembrane helix</keyword>
<dbReference type="NCBIfam" id="TIGR01643">
    <property type="entry name" value="YD_repeat_2x"/>
    <property type="match status" value="7"/>
</dbReference>
<dbReference type="OrthoDB" id="9757552at2"/>
<dbReference type="InterPro" id="IPR050708">
    <property type="entry name" value="T6SS_VgrG/RHS"/>
</dbReference>
<sequence length="2121" mass="239174">MRILPLKEEALRQAASAGCLYAVLDACGSPSVPARILGLGEGQGSVLYRGQAAETFGDKAPYLARVDLALLAWIEQELWNAPWGIFLTCQAGFLAVETHLRRFLTVSSPQGDEWLFRFYDPRLLRPFLESCSEEEALEFFGPLESFILVGSSVPPHRLCLTARDNAPVGVPSRRSVGERFAIREAHLAALRPVTHGHVPEMLLSHYKEKGYNVKRDASTRDLVCTDARGFRTRLSFGSDGLPRRLLLATGAVCELEPDVQGRLAALVYPGGERMEMRYDENGHLAALTRPGLMDYQFTNDSLGRLRRVQHPDATVTRLDYGDGPWAREVIDRAGAATRYDYTPKGTLRAVIDPLGRQRRYECDADGRLSAICHPDGSRESFTHNADSHSSTLTLRDGRSVQRELDERGAPRAIHWPDGRSVQLRFDPSGRVLSAQDEQTSLSKRYDSLGRLIEEVSGDERITYGYDEAGNLTRMATSGGLRFEYEYDEVGRLRQARDGSSRAYGVEYTPEGSVQRLVYGNRLVEDQRHERGGRLTQARVQDPQGHLLSEQHYAYDVCERLISMRDEGASAQQQPSVARRFHYDPEGRLLLDEDVGDRGPLRTRAFLYDLKGNLIRDDDVELRIGLMDEPLARGGVSIEYDRLGNMLRLPGTQGELECRYSADSLLRELQVAGLRLQFSYDALGRRISKTDGLRTWRYCWSGHQLLWEECVSGPDAVAVRRTYFYLPGGTVPVSFEEAGHSYWLQHDARGSPIRVFDEQGVVVWQAHYDSFGQAHETIARVRQPWRLQGQYEDTESGLYYNFGRYYSPYLKSYLTRDPHWFKPDANHYSYCANDPWNKADPLGGFWHILGGAVVGAVIGGVIAAAKGENVWVGALEGAVVGAAFAVNPALGAAAVFAVDVIHQGIANGWSNICWSCAAASALIALVGGQLLKGLFSGLSKFMGAPLRSLLNSQWMSSLAGQLRAGASRLLSGLTSSRVWNLVSRLYSTCVGHPVDVATGKVFTEGTDFELPGPLPLKWTRVWYSCSAYQGPLGHGWHHSLDLALLVGRDVVVARLEDGRYTSFEPPRPGRPTRRGQEQLTLHVTEHAYLLESRSGLRYLFPRQDTLGEQVARLEPDASLTLPLARIEDSNGNGIDFHREHGRLTGIRDSAGRRLSIRHDPEGRILEITLSPSTDSGTAHCLVSYRYGPQGDLSEVRDALGHASTFDYRHHLLVQETDRTGFSFYFEYDRDDLDARCLRTWGDGRIYERRLQYDTNLQQTKVTDSRDASTVYEWNSLGLVTREVRPSGGELRFLWDEEGRKLMEVDANGGMTSYVYDMHGRLVAETNPAGATTTLRRDDVGNVTQIIDPLGQVWTQTYDERRNLTSTVDPLGHCWKYEVDGRGLLKRVVDPQGQIAELEWDGKGNLLEFVDRTGVGIRYLYDALGRQVKRTDVHGGDTWLRWDAQGNLLEVIAPQQRVSRFTYDPEGSVLSATDPQGRTQEYTYGPRGVLTSIRAPSGALQCFEYDLELEPTRITNALGQEWRFVRDIHGRICTEQTFDGCRLQYEYDVSNRLIAQINGRGQRILFDWDIAGRIRQRILADGSSEHFEYDALGRLVRARNNAADVTWKYDQTGQILEESCNGSVVRSTYDAVGNRISRQSPFGSLISLAHDAEGRLSRVDGPRGTLLKMEYDKQGRESKRSLVRDIASEREYSPEGVLQHSQTLVRGRMVLSRQYTYGISGQLLSVWDEQFGKIHYQRDVDGRLLSTQFPDRVLELYQYDGAGNVPGIPKTSEGAGVRDTFVEGFRLKYDEDGNLIEKQGMGERWEYTYNSLSQLVRAVGTRRGSAGSRIPRKPEGMESIVDFKYDPLGRRVEKLVTEAEGRSYRVDFLWDEEVLLGERRHCQQQDGPTSCRAGKDEEIEYFFRPNGFEPLLQIEKGEVYLVECDHLDTPHALVSFGGEVVWEGYVHGFGRLRETSGVANAPPFRFPGQYEDVETGLYYNRFRYYDPDLRQYTSRDPMGSAGGLEPWNYVPDPTGWVDPWGLISCYVRDFIKAYPKFNKFVGKGMMDIHHRIPQMYFRNGLFRGDKHALSNLYALPRDVHQKIVTPQWNAFSRQNPHATQADVVRFAMKMDKQIARYINAIGR</sequence>
<dbReference type="NCBIfam" id="TIGR03696">
    <property type="entry name" value="Rhs_assc_core"/>
    <property type="match status" value="2"/>
</dbReference>
<dbReference type="SUPFAM" id="SSF101898">
    <property type="entry name" value="NHL repeat"/>
    <property type="match status" value="1"/>
</dbReference>
<evidence type="ECO:0000259" key="3">
    <source>
        <dbReference type="Pfam" id="PF13503"/>
    </source>
</evidence>